<keyword evidence="2" id="KW-0812">Transmembrane</keyword>
<feature type="domain" description="Formylmethanofuran dehydrogenase subunit E" evidence="3">
    <location>
        <begin position="640"/>
        <end position="702"/>
    </location>
</feature>
<evidence type="ECO:0000259" key="3">
    <source>
        <dbReference type="Pfam" id="PF02663"/>
    </source>
</evidence>
<dbReference type="Pfam" id="PF02663">
    <property type="entry name" value="FmdE"/>
    <property type="match status" value="2"/>
</dbReference>
<keyword evidence="2" id="KW-1133">Transmembrane helix</keyword>
<dbReference type="InterPro" id="IPR003814">
    <property type="entry name" value="FmdEsu_dom"/>
</dbReference>
<feature type="compositionally biased region" description="Low complexity" evidence="1">
    <location>
        <begin position="812"/>
        <end position="861"/>
    </location>
</feature>
<protein>
    <recommendedName>
        <fullName evidence="3">Formylmethanofuran dehydrogenase subunit E domain-containing protein</fullName>
    </recommendedName>
</protein>
<sequence>MVKILENTRTNKKFIKSFFLLSIFIFSLFMIAGASAVEDNQSSIDNVSENKTVKIDIKVNYEYADDEKINPGISVKYNNHSINYTKSYNTATKKYTLIFNHSEAAKDAIYTISLSAPGYNSKSQNLTLNENLTGNSTFTMDATASYKIGREVTKRANALRPFANSDKILVITTAGMVYVNGKTSEDGLEGIINGANGYVGFGLGNLLTLSSTRTDPLNVAFIIKDKNGKLYMIFFSNGSSKEIYNGLIGTSLNSTGWKNLQNLLGNEDAYSYVSIANAWDAGLPADILTTAAYHGHVCTGLISGQAMIQALLKYYPPRGESGLPLENTAYYVLGVPGGSDDDAFTWNLDITPGKRAYIGIDTMVNKTCTGFIRWNSQTKTGLLIIMSYNEERTMEIFKNLTGLNPKANVSNDLIYQKWLIETLMNNPTSLVDMIYEFEGLNETHLFYLMGEEPGKGTTTQTAHGLDMEYILNLYDQGVLSNATREIQNDTVSTPLTDYELEKIGEDAALKAKEYFLSLGIDIEKDNSWFYVLTSAGYVRINETSTNKVYDGIYNIFGSQLSRKTLLPVHTSLWKDLVFDFFWVDPNNNSNTLSYSLRYDPETGELLVTGNSSDSSSSANYIIQEVLKYDTPYDALIAWLFHNHVCGGSSPGYLIADYIYEEHPLGENESYIYITTSDNCKDDIISRLLGVSPGMGNYFNLRFDDNKTNKSNVGIIIKWNSVTKTGTVSIVNWVAPIFAAGSNSYEEYIDLYNGDYSSVNLIRAPTVSLQYTKLITESELAVITSGGFNTAEGNSIDFIKGLPYRTLDELIPTTNNGGSNNNGGTKTNSSSNNHNTNIDSSSNNNGKDSSTSSGNSLGSTSSSAGLNTVTASAATEAVSAAENDGSKGSSYEVSKATTETNSLNLIYAIIIVLIVGGLAGFGYMRHASKK</sequence>
<gene>
    <name evidence="4" type="ORF">SDC9_07675</name>
</gene>
<keyword evidence="2" id="KW-0472">Membrane</keyword>
<dbReference type="AlphaFoldDB" id="A0A644T570"/>
<dbReference type="Gene3D" id="3.30.1330.130">
    <property type="match status" value="2"/>
</dbReference>
<accession>A0A644T570</accession>
<reference evidence="4" key="1">
    <citation type="submission" date="2019-08" db="EMBL/GenBank/DDBJ databases">
        <authorList>
            <person name="Kucharzyk K."/>
            <person name="Murdoch R.W."/>
            <person name="Higgins S."/>
            <person name="Loffler F."/>
        </authorList>
    </citation>
    <scope>NUCLEOTIDE SEQUENCE</scope>
</reference>
<evidence type="ECO:0000313" key="4">
    <source>
        <dbReference type="EMBL" id="MPL62076.1"/>
    </source>
</evidence>
<dbReference type="EMBL" id="VSSQ01000016">
    <property type="protein sequence ID" value="MPL62076.1"/>
    <property type="molecule type" value="Genomic_DNA"/>
</dbReference>
<organism evidence="4">
    <name type="scientific">bioreactor metagenome</name>
    <dbReference type="NCBI Taxonomy" id="1076179"/>
    <lineage>
        <taxon>unclassified sequences</taxon>
        <taxon>metagenomes</taxon>
        <taxon>ecological metagenomes</taxon>
    </lineage>
</organism>
<evidence type="ECO:0000256" key="2">
    <source>
        <dbReference type="SAM" id="Phobius"/>
    </source>
</evidence>
<name>A0A644T570_9ZZZZ</name>
<dbReference type="SUPFAM" id="SSF143555">
    <property type="entry name" value="FwdE-like"/>
    <property type="match status" value="2"/>
</dbReference>
<evidence type="ECO:0000256" key="1">
    <source>
        <dbReference type="SAM" id="MobiDB-lite"/>
    </source>
</evidence>
<feature type="domain" description="Formylmethanofuran dehydrogenase subunit E" evidence="3">
    <location>
        <begin position="294"/>
        <end position="428"/>
    </location>
</feature>
<proteinExistence type="predicted"/>
<feature type="transmembrane region" description="Helical" evidence="2">
    <location>
        <begin position="904"/>
        <end position="923"/>
    </location>
</feature>
<comment type="caution">
    <text evidence="4">The sequence shown here is derived from an EMBL/GenBank/DDBJ whole genome shotgun (WGS) entry which is preliminary data.</text>
</comment>
<feature type="region of interest" description="Disordered" evidence="1">
    <location>
        <begin position="810"/>
        <end position="861"/>
    </location>
</feature>